<feature type="region of interest" description="Disordered" evidence="1">
    <location>
        <begin position="1"/>
        <end position="64"/>
    </location>
</feature>
<sequence length="293" mass="32450">MCCDQKPSPSRPPTPHDRRVVPTFAGRPLVAFTLPPRQDEPWPEGRSTFPGNPQQDDSLNTEPSQLRQKTSLIQLIGISTLSSHPPSAKNARKSESLLCSVLHCRLALTITFASLALSYRACIYCIGLPPYIGLWPHFWALPRIDLRPSIYCIGFRPNFWAFALHRASAQHLLHRVSAQLLGFCPASGFGPAFTASGFGPTFGLLPCIGLRPSIYCIGFRPNFWAFALHRASAQHLLHRLRPHFQALTSHVLLSSFGPASTAFGLRPRIYSFRASALHVLLLGSGPAFIAFWF</sequence>
<evidence type="ECO:0000313" key="3">
    <source>
        <dbReference type="Proteomes" id="UP000233551"/>
    </source>
</evidence>
<keyword evidence="3" id="KW-1185">Reference proteome</keyword>
<dbReference type="AlphaFoldDB" id="A0A2I0IG14"/>
<dbReference type="EMBL" id="PGOL01003203">
    <property type="protein sequence ID" value="PKI42306.1"/>
    <property type="molecule type" value="Genomic_DNA"/>
</dbReference>
<evidence type="ECO:0000313" key="2">
    <source>
        <dbReference type="EMBL" id="PKI42306.1"/>
    </source>
</evidence>
<organism evidence="2 3">
    <name type="scientific">Punica granatum</name>
    <name type="common">Pomegranate</name>
    <dbReference type="NCBI Taxonomy" id="22663"/>
    <lineage>
        <taxon>Eukaryota</taxon>
        <taxon>Viridiplantae</taxon>
        <taxon>Streptophyta</taxon>
        <taxon>Embryophyta</taxon>
        <taxon>Tracheophyta</taxon>
        <taxon>Spermatophyta</taxon>
        <taxon>Magnoliopsida</taxon>
        <taxon>eudicotyledons</taxon>
        <taxon>Gunneridae</taxon>
        <taxon>Pentapetalae</taxon>
        <taxon>rosids</taxon>
        <taxon>malvids</taxon>
        <taxon>Myrtales</taxon>
        <taxon>Lythraceae</taxon>
        <taxon>Punica</taxon>
    </lineage>
</organism>
<comment type="caution">
    <text evidence="2">The sequence shown here is derived from an EMBL/GenBank/DDBJ whole genome shotgun (WGS) entry which is preliminary data.</text>
</comment>
<dbReference type="STRING" id="22663.A0A2I0IG14"/>
<feature type="compositionally biased region" description="Polar residues" evidence="1">
    <location>
        <begin position="49"/>
        <end position="64"/>
    </location>
</feature>
<gene>
    <name evidence="2" type="ORF">CRG98_037302</name>
</gene>
<name>A0A2I0IG14_PUNGR</name>
<reference evidence="2 3" key="1">
    <citation type="submission" date="2017-11" db="EMBL/GenBank/DDBJ databases">
        <title>De-novo sequencing of pomegranate (Punica granatum L.) genome.</title>
        <authorList>
            <person name="Akparov Z."/>
            <person name="Amiraslanov A."/>
            <person name="Hajiyeva S."/>
            <person name="Abbasov M."/>
            <person name="Kaur K."/>
            <person name="Hamwieh A."/>
            <person name="Solovyev V."/>
            <person name="Salamov A."/>
            <person name="Braich B."/>
            <person name="Kosarev P."/>
            <person name="Mahmoud A."/>
            <person name="Hajiyev E."/>
            <person name="Babayeva S."/>
            <person name="Izzatullayeva V."/>
            <person name="Mammadov A."/>
            <person name="Mammadov A."/>
            <person name="Sharifova S."/>
            <person name="Ojaghi J."/>
            <person name="Eynullazada K."/>
            <person name="Bayramov B."/>
            <person name="Abdulazimova A."/>
            <person name="Shahmuradov I."/>
        </authorList>
    </citation>
    <scope>NUCLEOTIDE SEQUENCE [LARGE SCALE GENOMIC DNA]</scope>
    <source>
        <strain evidence="3">cv. AG2017</strain>
        <tissue evidence="2">Leaf</tissue>
    </source>
</reference>
<dbReference type="Proteomes" id="UP000233551">
    <property type="component" value="Unassembled WGS sequence"/>
</dbReference>
<evidence type="ECO:0000256" key="1">
    <source>
        <dbReference type="SAM" id="MobiDB-lite"/>
    </source>
</evidence>
<protein>
    <submittedName>
        <fullName evidence="2">Uncharacterized protein</fullName>
    </submittedName>
</protein>
<accession>A0A2I0IG14</accession>
<proteinExistence type="predicted"/>